<keyword evidence="3" id="KW-1185">Reference proteome</keyword>
<dbReference type="InterPro" id="IPR025048">
    <property type="entry name" value="DUF3987"/>
</dbReference>
<feature type="domain" description="Primase C-terminal 1" evidence="1">
    <location>
        <begin position="239"/>
        <end position="302"/>
    </location>
</feature>
<dbReference type="Pfam" id="PF08800">
    <property type="entry name" value="BT4734-like_N"/>
    <property type="match status" value="1"/>
</dbReference>
<dbReference type="Pfam" id="PF08708">
    <property type="entry name" value="PriCT_1"/>
    <property type="match status" value="1"/>
</dbReference>
<reference evidence="2 3" key="1">
    <citation type="submission" date="2020-03" db="EMBL/GenBank/DDBJ databases">
        <title>Genomic analysis of Bacteroides faecium CBA7301.</title>
        <authorList>
            <person name="Kim J."/>
            <person name="Roh S.W."/>
        </authorList>
    </citation>
    <scope>NUCLEOTIDE SEQUENCE [LARGE SCALE GENOMIC DNA]</scope>
    <source>
        <strain evidence="2 3">CBA7301</strain>
    </source>
</reference>
<accession>A0A6H0KVQ2</accession>
<name>A0A6H0KVQ2_9BACE</name>
<organism evidence="2 3">
    <name type="scientific">Bacteroides faecium</name>
    <dbReference type="NCBI Taxonomy" id="2715212"/>
    <lineage>
        <taxon>Bacteria</taxon>
        <taxon>Pseudomonadati</taxon>
        <taxon>Bacteroidota</taxon>
        <taxon>Bacteroidia</taxon>
        <taxon>Bacteroidales</taxon>
        <taxon>Bacteroidaceae</taxon>
        <taxon>Bacteroides</taxon>
    </lineage>
</organism>
<dbReference type="RefSeq" id="WP_167966017.1">
    <property type="nucleotide sequence ID" value="NZ_CP050831.1"/>
</dbReference>
<evidence type="ECO:0000313" key="2">
    <source>
        <dbReference type="EMBL" id="QIU96537.1"/>
    </source>
</evidence>
<protein>
    <submittedName>
        <fullName evidence="2">DUF3987 domain-containing protein</fullName>
    </submittedName>
</protein>
<dbReference type="InterPro" id="IPR014907">
    <property type="entry name" value="BT4734-like_N"/>
</dbReference>
<sequence length="788" mass="89768">MKALEEIKVSVYENVYSKKPKVMSFLEIIFMCIHPVYAAVISTIRRYHTEGDQAAAQKLKSQLPCFTPAGTFDGAHAIKNFLQHSNIVGLDYDHVLNRLEVIQRCAADPHTVAALESPTDGVKIFAYVEGIEGRHREGQLLVSQYYNRLLGLESDPACKDESRLCYFTYSPNGYVASLYQSFVMEAPAFKEAPAFREKPAFKKNSSSPLENEILPPFPTQDFTTKDASEEEIKQFLSSYIFLNPLTAGRRHSHLFKLACEACRRRYPQESILRELTTFFEHTDFPAEELKSVLSDGYKQVNEKTPAPAPENNALCQKDKKTKSTYGTFENADEADDAYWAGEEFRKTTPTFPREVYKNLPELLDACIIEDESDREQDISLLAVLTTLSAALPQTFGIYNHKKYSTHLFSIIDSPAGSGKSIVQIGRYLLEEIHARILATSEQQQKAYQTAHSDWQAECQQNRKQGKACPEEPQRPPFKILFIPATTSYTRMQIQMQDNGEQGSIIFDTEAQTLSTANHLDCGNFDDMLRKAFEHEDIDSSYKANGMIPIHIHHPRLSLCLTGTPGQVDILLGEPERGLPSRMLIYTFREIPHWKEMGDDGISLEDFFQPVAHRVSGLYTFCLNHPVLFHFTRPQWNRLNAIFSRMLSEVVLESNDDLQAVVKRYAFLVMRISMIQTRIRQFEANDVSTDIYCTDTDFERSLHVVLCCYEHSRLLLSSMAASSVRPLKNPNNIRNFINELPDTFTTDEAIQTGAKYDFNNRKITRLLKSLTGVKISKISHGVYMKMKNQ</sequence>
<dbReference type="Pfam" id="PF13148">
    <property type="entry name" value="DUF3987"/>
    <property type="match status" value="1"/>
</dbReference>
<evidence type="ECO:0000313" key="3">
    <source>
        <dbReference type="Proteomes" id="UP000501780"/>
    </source>
</evidence>
<dbReference type="AlphaFoldDB" id="A0A6H0KVQ2"/>
<dbReference type="EMBL" id="CP050831">
    <property type="protein sequence ID" value="QIU96537.1"/>
    <property type="molecule type" value="Genomic_DNA"/>
</dbReference>
<dbReference type="SMART" id="SM00942">
    <property type="entry name" value="PriCT_1"/>
    <property type="match status" value="1"/>
</dbReference>
<proteinExistence type="predicted"/>
<dbReference type="KEGG" id="bfc:BacF7301_21330"/>
<evidence type="ECO:0000259" key="1">
    <source>
        <dbReference type="SMART" id="SM00942"/>
    </source>
</evidence>
<dbReference type="Proteomes" id="UP000501780">
    <property type="component" value="Chromosome"/>
</dbReference>
<gene>
    <name evidence="2" type="ORF">BacF7301_21330</name>
</gene>
<dbReference type="InterPro" id="IPR014820">
    <property type="entry name" value="PriCT_1"/>
</dbReference>